<dbReference type="Pfam" id="PF07969">
    <property type="entry name" value="Amidohydro_3"/>
    <property type="match status" value="1"/>
</dbReference>
<evidence type="ECO:0000313" key="2">
    <source>
        <dbReference type="EMBL" id="KCZ57437.1"/>
    </source>
</evidence>
<evidence type="ECO:0000259" key="1">
    <source>
        <dbReference type="Pfam" id="PF07969"/>
    </source>
</evidence>
<dbReference type="AlphaFoldDB" id="A0A062UGH3"/>
<accession>A0A062UGH3</accession>
<sequence>MAHFDTLITGGKIIDGAGNPGYIGCIGILDGKIREIGPDLKGTADQVIDATGKVVAAGIIDIHTHYDAQLHWDPYATNSGWHGTTTIAVGNCGFGLAPCRPEHRDRYMQQMETTEQVPYNSLKSALSWDWETYPEWLEHLKGIPKGVNVLSMVPLNPLMIYVMGLEAAKTRSATPDEREEMKAELNRAMDMGAIGFGFSYQGNHNTHIDSDGEPMPTDIMDVEDLYAMADVLRERGEGVIQALVDTPGARFSEVGLEVARRSGRPVIHNVTLVNDYLPTYHEEMLELLEKAKAEGLEMYSMTLTMRGWNEFKPMDWDIWNIIPAFREFTFAGDQAAKVAKAADEDFRARLREAYSPVLLAPAGGPLETYKLSNANGVKPWCDHEGKTVQEIAEALGRDCITDLFMDIVVDTEAVSDFLLPDAMSADTAKVAQVLKHPLTLPGTSDGGAHVKFWSGGHFSTDMIMWMVRESGQMTLEEMHFKLSGLPAKVFNLTDRGTLKKDSAADIVIYDYEALGYRRFQYDIAHDLPGGEWRRICKPEGIEYVLVNGEVTFRNGTECTGAVPGQLIGVMGAEMDGRLATPLAMAAE</sequence>
<dbReference type="InterPro" id="IPR011059">
    <property type="entry name" value="Metal-dep_hydrolase_composite"/>
</dbReference>
<dbReference type="PATRIC" id="fig|1280947.3.peg.2089"/>
<name>A0A062UGH3_9PROT</name>
<evidence type="ECO:0000313" key="3">
    <source>
        <dbReference type="Proteomes" id="UP000027190"/>
    </source>
</evidence>
<dbReference type="Gene3D" id="3.20.20.140">
    <property type="entry name" value="Metal-dependent hydrolases"/>
    <property type="match status" value="2"/>
</dbReference>
<gene>
    <name evidence="2" type="ORF">HY30_04515</name>
</gene>
<dbReference type="Gene3D" id="2.30.40.10">
    <property type="entry name" value="Urease, subunit C, domain 1"/>
    <property type="match status" value="1"/>
</dbReference>
<dbReference type="SUPFAM" id="SSF51556">
    <property type="entry name" value="Metallo-dependent hydrolases"/>
    <property type="match status" value="1"/>
</dbReference>
<dbReference type="EMBL" id="AWFG01000030">
    <property type="protein sequence ID" value="KCZ57437.1"/>
    <property type="molecule type" value="Genomic_DNA"/>
</dbReference>
<dbReference type="InterPro" id="IPR013108">
    <property type="entry name" value="Amidohydro_3"/>
</dbReference>
<dbReference type="InterPro" id="IPR032466">
    <property type="entry name" value="Metal_Hydrolase"/>
</dbReference>
<dbReference type="STRING" id="1280947.HY30_04515"/>
<dbReference type="InterPro" id="IPR050378">
    <property type="entry name" value="Metallo-dep_Hydrolases_sf"/>
</dbReference>
<dbReference type="RefSeq" id="WP_034740013.1">
    <property type="nucleotide sequence ID" value="NZ_AWFG01000030.1"/>
</dbReference>
<dbReference type="Proteomes" id="UP000027190">
    <property type="component" value="Unassembled WGS sequence"/>
</dbReference>
<reference evidence="2 3" key="1">
    <citation type="journal article" date="2014" name="Antonie Van Leeuwenhoek">
        <title>Hyphomonas beringensis sp. nov. and Hyphomonas chukchiensis sp. nov., isolated from surface seawater of the Bering Sea and Chukchi Sea.</title>
        <authorList>
            <person name="Li C."/>
            <person name="Lai Q."/>
            <person name="Li G."/>
            <person name="Dong C."/>
            <person name="Wang J."/>
            <person name="Liao Y."/>
            <person name="Shao Z."/>
        </authorList>
    </citation>
    <scope>NUCLEOTIDE SEQUENCE [LARGE SCALE GENOMIC DNA]</scope>
    <source>
        <strain evidence="2 3">BH-BN04-4</strain>
    </source>
</reference>
<dbReference type="PANTHER" id="PTHR11647">
    <property type="entry name" value="HYDRANTOINASE/DIHYDROPYRIMIDINASE FAMILY MEMBER"/>
    <property type="match status" value="1"/>
</dbReference>
<dbReference type="SUPFAM" id="SSF51338">
    <property type="entry name" value="Composite domain of metallo-dependent hydrolases"/>
    <property type="match status" value="1"/>
</dbReference>
<dbReference type="eggNOG" id="COG3653">
    <property type="taxonomic scope" value="Bacteria"/>
</dbReference>
<feature type="domain" description="Amidohydrolase 3" evidence="1">
    <location>
        <begin position="46"/>
        <end position="552"/>
    </location>
</feature>
<dbReference type="PANTHER" id="PTHR11647:SF1">
    <property type="entry name" value="COLLAPSIN RESPONSE MEDIATOR PROTEIN"/>
    <property type="match status" value="1"/>
</dbReference>
<protein>
    <recommendedName>
        <fullName evidence="1">Amidohydrolase 3 domain-containing protein</fullName>
    </recommendedName>
</protein>
<comment type="caution">
    <text evidence="2">The sequence shown here is derived from an EMBL/GenBank/DDBJ whole genome shotgun (WGS) entry which is preliminary data.</text>
</comment>
<dbReference type="GO" id="GO:0005829">
    <property type="term" value="C:cytosol"/>
    <property type="evidence" value="ECO:0007669"/>
    <property type="project" value="TreeGrafter"/>
</dbReference>
<proteinExistence type="predicted"/>
<dbReference type="OrthoDB" id="9815027at2"/>
<dbReference type="GO" id="GO:0016812">
    <property type="term" value="F:hydrolase activity, acting on carbon-nitrogen (but not peptide) bonds, in cyclic amides"/>
    <property type="evidence" value="ECO:0007669"/>
    <property type="project" value="TreeGrafter"/>
</dbReference>
<organism evidence="2 3">
    <name type="scientific">Hyphomonas chukchiensis</name>
    <dbReference type="NCBI Taxonomy" id="1280947"/>
    <lineage>
        <taxon>Bacteria</taxon>
        <taxon>Pseudomonadati</taxon>
        <taxon>Pseudomonadota</taxon>
        <taxon>Alphaproteobacteria</taxon>
        <taxon>Hyphomonadales</taxon>
        <taxon>Hyphomonadaceae</taxon>
        <taxon>Hyphomonas</taxon>
    </lineage>
</organism>
<keyword evidence="3" id="KW-1185">Reference proteome</keyword>